<evidence type="ECO:0000313" key="2">
    <source>
        <dbReference type="EMBL" id="MCO4294322.1"/>
    </source>
</evidence>
<feature type="signal peptide" evidence="1">
    <location>
        <begin position="1"/>
        <end position="28"/>
    </location>
</feature>
<reference evidence="2" key="1">
    <citation type="submission" date="2022-06" db="EMBL/GenBank/DDBJ databases">
        <title>Solitalea sp. MAHUQ-68 isolated from rhizospheric soil.</title>
        <authorList>
            <person name="Huq M.A."/>
        </authorList>
    </citation>
    <scope>NUCLEOTIDE SEQUENCE</scope>
    <source>
        <strain evidence="2">MAHUQ-68</strain>
    </source>
</reference>
<evidence type="ECO:0000313" key="3">
    <source>
        <dbReference type="Proteomes" id="UP001155182"/>
    </source>
</evidence>
<keyword evidence="1" id="KW-0732">Signal</keyword>
<evidence type="ECO:0008006" key="4">
    <source>
        <dbReference type="Google" id="ProtNLM"/>
    </source>
</evidence>
<organism evidence="2 3">
    <name type="scientific">Solitalea agri</name>
    <dbReference type="NCBI Taxonomy" id="2953739"/>
    <lineage>
        <taxon>Bacteria</taxon>
        <taxon>Pseudomonadati</taxon>
        <taxon>Bacteroidota</taxon>
        <taxon>Sphingobacteriia</taxon>
        <taxon>Sphingobacteriales</taxon>
        <taxon>Sphingobacteriaceae</taxon>
        <taxon>Solitalea</taxon>
    </lineage>
</organism>
<comment type="caution">
    <text evidence="2">The sequence shown here is derived from an EMBL/GenBank/DDBJ whole genome shotgun (WGS) entry which is preliminary data.</text>
</comment>
<gene>
    <name evidence="2" type="ORF">NF867_15780</name>
</gene>
<dbReference type="Proteomes" id="UP001155182">
    <property type="component" value="Unassembled WGS sequence"/>
</dbReference>
<name>A0A9X2JDB0_9SPHI</name>
<proteinExistence type="predicted"/>
<sequence length="259" mass="30016">MKNVSQKPMKHLCAFLFFVLIVNSKATAEQYDKLFDEIVSCKTLSQYLDIKDKYYCLRKTSHLDRNLDFGYRQIIHEFKFDYSTSKGSYYKGGQIFLLVKNDSIVFGKVNQLHWRNTIEKSVEFSVNTYSLTQYLEQHNTYYKCKLTQKMLQKDLSTIYFYSFACGDGSMTGPKESTKTLNWVSFKNKSALNKWLRSTNCELQAYAVDGLLTIKKNGDDLTSKEMEIIEHLLNRNSTIINCSGCLMGLKTPLRQLVMGD</sequence>
<protein>
    <recommendedName>
        <fullName evidence="4">GLPGLI family protein</fullName>
    </recommendedName>
</protein>
<feature type="chain" id="PRO_5040913113" description="GLPGLI family protein" evidence="1">
    <location>
        <begin position="29"/>
        <end position="259"/>
    </location>
</feature>
<dbReference type="RefSeq" id="WP_252589350.1">
    <property type="nucleotide sequence ID" value="NZ_JAMWYS010000053.1"/>
</dbReference>
<dbReference type="AlphaFoldDB" id="A0A9X2JDB0"/>
<evidence type="ECO:0000256" key="1">
    <source>
        <dbReference type="SAM" id="SignalP"/>
    </source>
</evidence>
<dbReference type="EMBL" id="JAMWYS010000053">
    <property type="protein sequence ID" value="MCO4294322.1"/>
    <property type="molecule type" value="Genomic_DNA"/>
</dbReference>
<accession>A0A9X2JDB0</accession>
<keyword evidence="3" id="KW-1185">Reference proteome</keyword>